<reference evidence="3 4" key="1">
    <citation type="submission" date="2018-09" db="EMBL/GenBank/DDBJ databases">
        <authorList>
            <person name="Zhu H."/>
        </authorList>
    </citation>
    <scope>NUCLEOTIDE SEQUENCE [LARGE SCALE GENOMIC DNA]</scope>
    <source>
        <strain evidence="3 4">K1W22B-8</strain>
    </source>
</reference>
<dbReference type="AlphaFoldDB" id="A0A418WHX7"/>
<evidence type="ECO:0000259" key="2">
    <source>
        <dbReference type="Pfam" id="PF20033"/>
    </source>
</evidence>
<gene>
    <name evidence="3" type="ORF">D3874_23930</name>
</gene>
<dbReference type="PROSITE" id="PS51257">
    <property type="entry name" value="PROKAR_LIPOPROTEIN"/>
    <property type="match status" value="1"/>
</dbReference>
<keyword evidence="4" id="KW-1185">Reference proteome</keyword>
<dbReference type="Pfam" id="PF20033">
    <property type="entry name" value="DUF6438"/>
    <property type="match status" value="1"/>
</dbReference>
<dbReference type="EMBL" id="QYUK01000011">
    <property type="protein sequence ID" value="RJF89644.1"/>
    <property type="molecule type" value="Genomic_DNA"/>
</dbReference>
<evidence type="ECO:0000256" key="1">
    <source>
        <dbReference type="SAM" id="SignalP"/>
    </source>
</evidence>
<proteinExistence type="predicted"/>
<organism evidence="3 4">
    <name type="scientific">Oleomonas cavernae</name>
    <dbReference type="NCBI Taxonomy" id="2320859"/>
    <lineage>
        <taxon>Bacteria</taxon>
        <taxon>Pseudomonadati</taxon>
        <taxon>Pseudomonadota</taxon>
        <taxon>Alphaproteobacteria</taxon>
        <taxon>Acetobacterales</taxon>
        <taxon>Acetobacteraceae</taxon>
        <taxon>Oleomonas</taxon>
    </lineage>
</organism>
<dbReference type="Proteomes" id="UP000284605">
    <property type="component" value="Unassembled WGS sequence"/>
</dbReference>
<comment type="caution">
    <text evidence="3">The sequence shown here is derived from an EMBL/GenBank/DDBJ whole genome shotgun (WGS) entry which is preliminary data.</text>
</comment>
<feature type="signal peptide" evidence="1">
    <location>
        <begin position="1"/>
        <end position="22"/>
    </location>
</feature>
<sequence>MLRSAILSIVLLALLGACTSEPVDDPSASNTVITLRRGVCMGSCPVYEVTIDGDGKVTFDGGYFVAVATSIDYRISTRDVADLLEKFKAADFFSLEDRYDAGVDDAPTYEISLQIDGRKKTVIDSMGSHVGAPAGLQDLEREIDRVAGTRRWIVLGPDTVEGLKEQDISADSQILADGFACSLESISDDQAFALLQAGIRANGTCPAMGSERSSVEVAAAGGRLALMRKLLSLGGMRDASAEVKRGVLCAAVLSGEPEILAEILALHPDLQSRCWGIPLIDIARTAGRPGTPKIVEMLKAASAESPRP</sequence>
<keyword evidence="1" id="KW-0732">Signal</keyword>
<name>A0A418WHX7_9PROT</name>
<dbReference type="InterPro" id="IPR045497">
    <property type="entry name" value="DUF6438"/>
</dbReference>
<evidence type="ECO:0000313" key="4">
    <source>
        <dbReference type="Proteomes" id="UP000284605"/>
    </source>
</evidence>
<feature type="chain" id="PRO_5019164483" description="DUF6438 domain-containing protein" evidence="1">
    <location>
        <begin position="23"/>
        <end position="308"/>
    </location>
</feature>
<protein>
    <recommendedName>
        <fullName evidence="2">DUF6438 domain-containing protein</fullName>
    </recommendedName>
</protein>
<accession>A0A418WHX7</accession>
<evidence type="ECO:0000313" key="3">
    <source>
        <dbReference type="EMBL" id="RJF89644.1"/>
    </source>
</evidence>
<feature type="domain" description="DUF6438" evidence="2">
    <location>
        <begin position="32"/>
        <end position="146"/>
    </location>
</feature>